<reference evidence="2" key="1">
    <citation type="submission" date="2016-11" db="UniProtKB">
        <authorList>
            <consortium name="WormBaseParasite"/>
        </authorList>
    </citation>
    <scope>IDENTIFICATION</scope>
</reference>
<name>A0A1I7WHK1_HETBA</name>
<dbReference type="AlphaFoldDB" id="A0A1I7WHK1"/>
<dbReference type="WBParaSite" id="Hba_04478">
    <property type="protein sequence ID" value="Hba_04478"/>
    <property type="gene ID" value="Hba_04478"/>
</dbReference>
<protein>
    <submittedName>
        <fullName evidence="2">Uncharacterized protein</fullName>
    </submittedName>
</protein>
<proteinExistence type="predicted"/>
<organism evidence="1 2">
    <name type="scientific">Heterorhabditis bacteriophora</name>
    <name type="common">Entomopathogenic nematode worm</name>
    <dbReference type="NCBI Taxonomy" id="37862"/>
    <lineage>
        <taxon>Eukaryota</taxon>
        <taxon>Metazoa</taxon>
        <taxon>Ecdysozoa</taxon>
        <taxon>Nematoda</taxon>
        <taxon>Chromadorea</taxon>
        <taxon>Rhabditida</taxon>
        <taxon>Rhabditina</taxon>
        <taxon>Rhabditomorpha</taxon>
        <taxon>Strongyloidea</taxon>
        <taxon>Heterorhabditidae</taxon>
        <taxon>Heterorhabditis</taxon>
    </lineage>
</organism>
<dbReference type="Proteomes" id="UP000095283">
    <property type="component" value="Unplaced"/>
</dbReference>
<sequence length="27" mass="3126">MNIFCPIPSETILFNIAVILHNSNFNY</sequence>
<evidence type="ECO:0000313" key="2">
    <source>
        <dbReference type="WBParaSite" id="Hba_04478"/>
    </source>
</evidence>
<keyword evidence="1" id="KW-1185">Reference proteome</keyword>
<evidence type="ECO:0000313" key="1">
    <source>
        <dbReference type="Proteomes" id="UP000095283"/>
    </source>
</evidence>
<accession>A0A1I7WHK1</accession>